<evidence type="ECO:0000256" key="3">
    <source>
        <dbReference type="ARBA" id="ARBA00022598"/>
    </source>
</evidence>
<evidence type="ECO:0000259" key="4">
    <source>
        <dbReference type="SMART" id="SM00985"/>
    </source>
</evidence>
<comment type="pathway">
    <text evidence="1">Protein modification; protein ubiquitination.</text>
</comment>
<dbReference type="Pfam" id="PF10585">
    <property type="entry name" value="UBA_E1_SCCH"/>
    <property type="match status" value="1"/>
</dbReference>
<dbReference type="RefSeq" id="XP_029655530.1">
    <property type="nucleotide sequence ID" value="XM_029799670.1"/>
</dbReference>
<dbReference type="SUPFAM" id="SSF69572">
    <property type="entry name" value="Activating enzymes of the ubiquitin-like proteins"/>
    <property type="match status" value="2"/>
</dbReference>
<keyword evidence="5" id="KW-1185">Reference proteome</keyword>
<dbReference type="InterPro" id="IPR042063">
    <property type="entry name" value="Ubi_acti_E1_SCCH"/>
</dbReference>
<dbReference type="SMART" id="SM00985">
    <property type="entry name" value="UBA_e1_C"/>
    <property type="match status" value="1"/>
</dbReference>
<dbReference type="InterPro" id="IPR038252">
    <property type="entry name" value="UBA_E1_C_sf"/>
</dbReference>
<evidence type="ECO:0000256" key="1">
    <source>
        <dbReference type="ARBA" id="ARBA00004906"/>
    </source>
</evidence>
<proteinExistence type="inferred from homology"/>
<evidence type="ECO:0000313" key="6">
    <source>
        <dbReference type="RefSeq" id="XP_029655530.1"/>
    </source>
</evidence>
<name>A0A6P7U003_9MOLL</name>
<protein>
    <submittedName>
        <fullName evidence="6">Ubiquitin-like modifier-activating enzyme 1 Y</fullName>
    </submittedName>
</protein>
<dbReference type="AlphaFoldDB" id="A0A6P7U003"/>
<evidence type="ECO:0000313" key="5">
    <source>
        <dbReference type="Proteomes" id="UP000515154"/>
    </source>
</evidence>
<reference evidence="6" key="1">
    <citation type="submission" date="2025-08" db="UniProtKB">
        <authorList>
            <consortium name="RefSeq"/>
        </authorList>
    </citation>
    <scope>IDENTIFICATION</scope>
</reference>
<dbReference type="InterPro" id="IPR018965">
    <property type="entry name" value="Ub-activating_enz_E1_C"/>
</dbReference>
<dbReference type="InterPro" id="IPR019572">
    <property type="entry name" value="UBA_E1_SCCH"/>
</dbReference>
<dbReference type="InterPro" id="IPR045886">
    <property type="entry name" value="ThiF/MoeB/HesA"/>
</dbReference>
<dbReference type="Gene3D" id="3.40.50.720">
    <property type="entry name" value="NAD(P)-binding Rossmann-like Domain"/>
    <property type="match status" value="1"/>
</dbReference>
<dbReference type="PANTHER" id="PTHR10953">
    <property type="entry name" value="UBIQUITIN-ACTIVATING ENZYME E1"/>
    <property type="match status" value="1"/>
</dbReference>
<dbReference type="Proteomes" id="UP000515154">
    <property type="component" value="Unplaced"/>
</dbReference>
<dbReference type="Pfam" id="PF00899">
    <property type="entry name" value="ThiF"/>
    <property type="match status" value="1"/>
</dbReference>
<feature type="domain" description="Ubiquitin-activating enzyme E1 C-terminal" evidence="4">
    <location>
        <begin position="577"/>
        <end position="660"/>
    </location>
</feature>
<sequence>MPPLILASALSNYSSRLITECPQSGMRYSPFLHQTDARAFQHLAQSSSNQFSYYCGARLCPMDAVIGSLCAQEVIKGCTGKFTPIHQWFYFDALSCVSHHKVDYTPGNRYAGQSILFGDQVQNRLMSLNTFIVGMGAIGCELLKNFAMMGVSCGSGTTWVTDMDRIERSNLNRQFLFRSTDMMRPKSTTAARAIKELNKDMNIQALEYQVGHPTDFYFNDQFYARLDLVLTALDRLDARKFVDLKCVYYRLPMIDSGTHGTRGHCQPVIPHLTESYSSSNDPITRDFAFCTVRHFPNSIEHCIQFALDYFRGVFYNQIEAAHKYTLSPPLLCSHPLVLALKDVYPLHASFDWPSCVSWAFRQFHDHFTNNISQLLHNFPPDHVFPTHTSTDHHPRTPLLGSPQTMSFPHHLRCRQCTLLSSSQPTHIQYITLAAHLRAQSLGIVPQSTPVLHILHSLTVPVFTPQEGLEIGEDDQQPVDPGGMSREDLEKCLVEDKSGVTLTPLQYDKDDDVHAQFLTCVANLRAQNYGIEPTTVYNARFVSGKIVPAMATTTSLVVGLVCLELYKIVQNMTDLESYSSTFVDTAVNQLLKCTPIKCPVSKFAWTLWDRIEITHKMTLSQLFEYLRDEYRVNVDVLSQGNATLYSFFMNKDKQRTRLAME</sequence>
<accession>A0A6P7U003</accession>
<dbReference type="Gene3D" id="3.10.290.60">
    <property type="entry name" value="Ubiquitin-activating enzyme E1, UFD domain"/>
    <property type="match status" value="1"/>
</dbReference>
<comment type="similarity">
    <text evidence="2">Belongs to the ubiquitin-activating E1 family.</text>
</comment>
<dbReference type="GO" id="GO:0005737">
    <property type="term" value="C:cytoplasm"/>
    <property type="evidence" value="ECO:0007669"/>
    <property type="project" value="TreeGrafter"/>
</dbReference>
<dbReference type="Pfam" id="PF09358">
    <property type="entry name" value="E1_UFD"/>
    <property type="match status" value="1"/>
</dbReference>
<gene>
    <name evidence="6" type="primary">LOC115229290</name>
</gene>
<dbReference type="Gene3D" id="3.40.50.12550">
    <property type="entry name" value="Ubiquitin-activating enzyme E1, inactive adenylation domain, subdomain 2"/>
    <property type="match status" value="1"/>
</dbReference>
<dbReference type="Gene3D" id="1.10.10.2660">
    <property type="entry name" value="Ubiquitin-activating enzyme E1, SCCH domain"/>
    <property type="match status" value="1"/>
</dbReference>
<dbReference type="UniPathway" id="UPA00143"/>
<dbReference type="InterPro" id="IPR035985">
    <property type="entry name" value="Ubiquitin-activating_enz"/>
</dbReference>
<dbReference type="GO" id="GO:0005634">
    <property type="term" value="C:nucleus"/>
    <property type="evidence" value="ECO:0007669"/>
    <property type="project" value="TreeGrafter"/>
</dbReference>
<dbReference type="InterPro" id="IPR000594">
    <property type="entry name" value="ThiF_NAD_FAD-bd"/>
</dbReference>
<organism evidence="5 6">
    <name type="scientific">Octopus sinensis</name>
    <name type="common">East Asian common octopus</name>
    <dbReference type="NCBI Taxonomy" id="2607531"/>
    <lineage>
        <taxon>Eukaryota</taxon>
        <taxon>Metazoa</taxon>
        <taxon>Spiralia</taxon>
        <taxon>Lophotrochozoa</taxon>
        <taxon>Mollusca</taxon>
        <taxon>Cephalopoda</taxon>
        <taxon>Coleoidea</taxon>
        <taxon>Octopodiformes</taxon>
        <taxon>Octopoda</taxon>
        <taxon>Incirrata</taxon>
        <taxon>Octopodidae</taxon>
        <taxon>Octopus</taxon>
    </lineage>
</organism>
<keyword evidence="3" id="KW-0436">Ligase</keyword>
<dbReference type="GO" id="GO:0019781">
    <property type="term" value="F:NEDD8 activating enzyme activity"/>
    <property type="evidence" value="ECO:0007669"/>
    <property type="project" value="TreeGrafter"/>
</dbReference>
<dbReference type="KEGG" id="osn:115229290"/>
<dbReference type="GO" id="GO:0016567">
    <property type="term" value="P:protein ubiquitination"/>
    <property type="evidence" value="ECO:0007669"/>
    <property type="project" value="UniProtKB-UniPathway"/>
</dbReference>
<evidence type="ECO:0000256" key="2">
    <source>
        <dbReference type="ARBA" id="ARBA00005673"/>
    </source>
</evidence>
<dbReference type="GO" id="GO:0045116">
    <property type="term" value="P:protein neddylation"/>
    <property type="evidence" value="ECO:0007669"/>
    <property type="project" value="TreeGrafter"/>
</dbReference>
<dbReference type="PANTHER" id="PTHR10953:SF250">
    <property type="entry name" value="UBIQUITIN-LIKE MODIFIER-ACTIVATING ENZYME 1"/>
    <property type="match status" value="1"/>
</dbReference>